<reference evidence="2" key="1">
    <citation type="submission" date="2016-10" db="EMBL/GenBank/DDBJ databases">
        <authorList>
            <person name="Varghese N."/>
            <person name="Submissions S."/>
        </authorList>
    </citation>
    <scope>NUCLEOTIDE SEQUENCE [LARGE SCALE GENOMIC DNA]</scope>
    <source>
        <strain evidence="2">DSM 44232</strain>
    </source>
</reference>
<organism evidence="1 2">
    <name type="scientific">Lentzea waywayandensis</name>
    <dbReference type="NCBI Taxonomy" id="84724"/>
    <lineage>
        <taxon>Bacteria</taxon>
        <taxon>Bacillati</taxon>
        <taxon>Actinomycetota</taxon>
        <taxon>Actinomycetes</taxon>
        <taxon>Pseudonocardiales</taxon>
        <taxon>Pseudonocardiaceae</taxon>
        <taxon>Lentzea</taxon>
    </lineage>
</organism>
<gene>
    <name evidence="1" type="ORF">SAMN04488564_102224</name>
</gene>
<evidence type="ECO:0000313" key="2">
    <source>
        <dbReference type="Proteomes" id="UP000198583"/>
    </source>
</evidence>
<dbReference type="Proteomes" id="UP000198583">
    <property type="component" value="Unassembled WGS sequence"/>
</dbReference>
<name>A0A1I6DC12_9PSEU</name>
<keyword evidence="2" id="KW-1185">Reference proteome</keyword>
<dbReference type="RefSeq" id="WP_143138528.1">
    <property type="nucleotide sequence ID" value="NZ_FOYL01000002.1"/>
</dbReference>
<accession>A0A1I6DC12</accession>
<evidence type="ECO:0000313" key="1">
    <source>
        <dbReference type="EMBL" id="SFR02990.1"/>
    </source>
</evidence>
<dbReference type="EMBL" id="FOYL01000002">
    <property type="protein sequence ID" value="SFR02990.1"/>
    <property type="molecule type" value="Genomic_DNA"/>
</dbReference>
<proteinExistence type="predicted"/>
<dbReference type="STRING" id="84724.SAMN04488564_102224"/>
<protein>
    <submittedName>
        <fullName evidence="1">Uncharacterized protein</fullName>
    </submittedName>
</protein>
<dbReference type="AlphaFoldDB" id="A0A1I6DC12"/>
<dbReference type="OrthoDB" id="6636929at2"/>
<sequence>MNADWEQRSAARRAEVLALPTIEARHHAPLLPPLQGDVRVSASVGPADDVVALWSSPADLEALTSATTLAGTARFPDSRASRSAGARVTVHVADSVITTHLPGLPVAHPMVQPMPDGQVLVVGARCRWLPQGAERNAIVFDHEGAVLSEHILGDGIEHVQATRRGEVWVGYFDEGVYGNYGWGRDGSPSPMGSCGLTRFSTGFAQEWRFPYGFGGWDAISDCYALNVGNNTTWTCYYTDFPVVRIHDGTITAWHNDVHGAKAIAADGSRVALYGGYGPDWDRLVVGELGDDRLHVTGEFRLVQPDGQPLPRSAEVSGRGADLHVLLDDSWSRLALEDIA</sequence>